<accession>A0A5C6EFH2</accession>
<keyword evidence="2" id="KW-1185">Reference proteome</keyword>
<dbReference type="EMBL" id="SJPW01000006">
    <property type="protein sequence ID" value="TWU48533.1"/>
    <property type="molecule type" value="Genomic_DNA"/>
</dbReference>
<evidence type="ECO:0008006" key="3">
    <source>
        <dbReference type="Google" id="ProtNLM"/>
    </source>
</evidence>
<sequence length="127" mass="13700">MPHPKTTSRSKSPWLLLAVFAILSGASLWTLVQASRFLQRASSRATPSVPWTDESAFYDSTRRALRDGPKSQRLDIIRHLGDQGSAAEPFLTDLEAAAGDEDSEIAAAASIAVGRIRGGFDAESESR</sequence>
<proteinExistence type="predicted"/>
<protein>
    <recommendedName>
        <fullName evidence="3">HEAT repeat protein</fullName>
    </recommendedName>
</protein>
<reference evidence="1 2" key="1">
    <citation type="submission" date="2019-02" db="EMBL/GenBank/DDBJ databases">
        <title>Deep-cultivation of Planctomycetes and their phenomic and genomic characterization uncovers novel biology.</title>
        <authorList>
            <person name="Wiegand S."/>
            <person name="Jogler M."/>
            <person name="Boedeker C."/>
            <person name="Pinto D."/>
            <person name="Vollmers J."/>
            <person name="Rivas-Marin E."/>
            <person name="Kohn T."/>
            <person name="Peeters S.H."/>
            <person name="Heuer A."/>
            <person name="Rast P."/>
            <person name="Oberbeckmann S."/>
            <person name="Bunk B."/>
            <person name="Jeske O."/>
            <person name="Meyerdierks A."/>
            <person name="Storesund J.E."/>
            <person name="Kallscheuer N."/>
            <person name="Luecker S."/>
            <person name="Lage O.M."/>
            <person name="Pohl T."/>
            <person name="Merkel B.J."/>
            <person name="Hornburger P."/>
            <person name="Mueller R.-W."/>
            <person name="Bruemmer F."/>
            <person name="Labrenz M."/>
            <person name="Spormann A.M."/>
            <person name="Op Den Camp H."/>
            <person name="Overmann J."/>
            <person name="Amann R."/>
            <person name="Jetten M.S.M."/>
            <person name="Mascher T."/>
            <person name="Medema M.H."/>
            <person name="Devos D.P."/>
            <person name="Kaster A.-K."/>
            <person name="Ovreas L."/>
            <person name="Rohde M."/>
            <person name="Galperin M.Y."/>
            <person name="Jogler C."/>
        </authorList>
    </citation>
    <scope>NUCLEOTIDE SEQUENCE [LARGE SCALE GENOMIC DNA]</scope>
    <source>
        <strain evidence="1 2">Poly51</strain>
    </source>
</reference>
<dbReference type="AlphaFoldDB" id="A0A5C6EFH2"/>
<evidence type="ECO:0000313" key="1">
    <source>
        <dbReference type="EMBL" id="TWU48533.1"/>
    </source>
</evidence>
<dbReference type="Proteomes" id="UP000318288">
    <property type="component" value="Unassembled WGS sequence"/>
</dbReference>
<dbReference type="RefSeq" id="WP_146459930.1">
    <property type="nucleotide sequence ID" value="NZ_SJPW01000006.1"/>
</dbReference>
<gene>
    <name evidence="1" type="ORF">Poly51_44330</name>
</gene>
<comment type="caution">
    <text evidence="1">The sequence shown here is derived from an EMBL/GenBank/DDBJ whole genome shotgun (WGS) entry which is preliminary data.</text>
</comment>
<evidence type="ECO:0000313" key="2">
    <source>
        <dbReference type="Proteomes" id="UP000318288"/>
    </source>
</evidence>
<organism evidence="1 2">
    <name type="scientific">Rubripirellula tenax</name>
    <dbReference type="NCBI Taxonomy" id="2528015"/>
    <lineage>
        <taxon>Bacteria</taxon>
        <taxon>Pseudomonadati</taxon>
        <taxon>Planctomycetota</taxon>
        <taxon>Planctomycetia</taxon>
        <taxon>Pirellulales</taxon>
        <taxon>Pirellulaceae</taxon>
        <taxon>Rubripirellula</taxon>
    </lineage>
</organism>
<name>A0A5C6EFH2_9BACT</name>